<dbReference type="NCBIfam" id="TIGR00797">
    <property type="entry name" value="matE"/>
    <property type="match status" value="1"/>
</dbReference>
<evidence type="ECO:0000256" key="3">
    <source>
        <dbReference type="ARBA" id="ARBA00022475"/>
    </source>
</evidence>
<feature type="transmembrane region" description="Helical" evidence="7">
    <location>
        <begin position="161"/>
        <end position="185"/>
    </location>
</feature>
<proteinExistence type="predicted"/>
<feature type="transmembrane region" description="Helical" evidence="7">
    <location>
        <begin position="93"/>
        <end position="116"/>
    </location>
</feature>
<comment type="caution">
    <text evidence="8">The sequence shown here is derived from an EMBL/GenBank/DDBJ whole genome shotgun (WGS) entry which is preliminary data.</text>
</comment>
<dbReference type="Pfam" id="PF01554">
    <property type="entry name" value="MatE"/>
    <property type="match status" value="2"/>
</dbReference>
<feature type="transmembrane region" description="Helical" evidence="7">
    <location>
        <begin position="315"/>
        <end position="341"/>
    </location>
</feature>
<evidence type="ECO:0000256" key="1">
    <source>
        <dbReference type="ARBA" id="ARBA00004651"/>
    </source>
</evidence>
<reference evidence="8 9" key="1">
    <citation type="submission" date="2024-09" db="EMBL/GenBank/DDBJ databases">
        <authorList>
            <person name="Sun Q."/>
            <person name="Mori K."/>
        </authorList>
    </citation>
    <scope>NUCLEOTIDE SEQUENCE [LARGE SCALE GENOMIC DNA]</scope>
    <source>
        <strain evidence="8 9">CCM 7759</strain>
    </source>
</reference>
<name>A0ABV6DH61_9BACL</name>
<evidence type="ECO:0000256" key="7">
    <source>
        <dbReference type="SAM" id="Phobius"/>
    </source>
</evidence>
<gene>
    <name evidence="8" type="ORF">ACFFK0_05855</name>
</gene>
<dbReference type="InterPro" id="IPR048279">
    <property type="entry name" value="MdtK-like"/>
</dbReference>
<keyword evidence="6 7" id="KW-0472">Membrane</keyword>
<dbReference type="PANTHER" id="PTHR42925:SF2">
    <property type="entry name" value="NA+ DRIVEN MULTIDRUG EFFLUX PUMP"/>
    <property type="match status" value="1"/>
</dbReference>
<dbReference type="PIRSF" id="PIRSF006603">
    <property type="entry name" value="DinF"/>
    <property type="match status" value="1"/>
</dbReference>
<comment type="subcellular location">
    <subcellularLocation>
        <location evidence="1">Cell membrane</location>
        <topology evidence="1">Multi-pass membrane protein</topology>
    </subcellularLocation>
</comment>
<evidence type="ECO:0000256" key="6">
    <source>
        <dbReference type="ARBA" id="ARBA00023136"/>
    </source>
</evidence>
<dbReference type="PANTHER" id="PTHR42925">
    <property type="entry name" value="MULTIDRUG AND TOXIN EFFLUX PROTEIN MATE FAMILY"/>
    <property type="match status" value="1"/>
</dbReference>
<dbReference type="RefSeq" id="WP_377469030.1">
    <property type="nucleotide sequence ID" value="NZ_JBHLWN010000025.1"/>
</dbReference>
<feature type="transmembrane region" description="Helical" evidence="7">
    <location>
        <begin position="51"/>
        <end position="72"/>
    </location>
</feature>
<sequence>MTKPEPNLSLWRLSWPIGIELLLQFLMGAVDTMMVSRIGDAAVSAAGLSNQVLMSGMMAFAVINAGAGVVISRKWGSMQMADARKAAILSIQFSLLAGLLTGFVFYCFAGTILSFLGTPAEVLQYGTGYLTIVGSCTVWTVLLSVMGSIIRSTGNTRGPMYISLGMNLVHVLLNGVLIFGLFGMPEMGLAGAAYSNVISRILACLFIAILAYNCFRGTWRLPEWWSLDRKILREMLQIGLPVCVTAVSWGYAQVIVSSLVSRMGADTLAAYTYMQTIQQLPWLITAAIGGAMQIQVGQLHGALRHAEAHASVYRAIQAGIGIVAGLSVLLTLGGPWVLGLFTANQEIIRQCLPALAVCIVWQPLRLMGYCSSNALNVVGNANVVAGMTVFGMWVLQAGGTYVIGSVFGLGLTGVFLAMLADEIVRMSVFMRKWSTRRTLYAAKGSTSAV</sequence>
<organism evidence="8 9">
    <name type="scientific">Paenibacillus chartarius</name>
    <dbReference type="NCBI Taxonomy" id="747481"/>
    <lineage>
        <taxon>Bacteria</taxon>
        <taxon>Bacillati</taxon>
        <taxon>Bacillota</taxon>
        <taxon>Bacilli</taxon>
        <taxon>Bacillales</taxon>
        <taxon>Paenibacillaceae</taxon>
        <taxon>Paenibacillus</taxon>
    </lineage>
</organism>
<protein>
    <submittedName>
        <fullName evidence="8">MATE family efflux transporter</fullName>
    </submittedName>
</protein>
<feature type="transmembrane region" description="Helical" evidence="7">
    <location>
        <begin position="374"/>
        <end position="395"/>
    </location>
</feature>
<feature type="transmembrane region" description="Helical" evidence="7">
    <location>
        <begin position="401"/>
        <end position="424"/>
    </location>
</feature>
<dbReference type="InterPro" id="IPR047135">
    <property type="entry name" value="YsiQ"/>
</dbReference>
<keyword evidence="3" id="KW-1003">Cell membrane</keyword>
<evidence type="ECO:0000256" key="2">
    <source>
        <dbReference type="ARBA" id="ARBA00022448"/>
    </source>
</evidence>
<dbReference type="InterPro" id="IPR002528">
    <property type="entry name" value="MATE_fam"/>
</dbReference>
<dbReference type="Proteomes" id="UP001589776">
    <property type="component" value="Unassembled WGS sequence"/>
</dbReference>
<dbReference type="CDD" id="cd13134">
    <property type="entry name" value="MATE_like_8"/>
    <property type="match status" value="1"/>
</dbReference>
<keyword evidence="4 7" id="KW-0812">Transmembrane</keyword>
<evidence type="ECO:0000256" key="4">
    <source>
        <dbReference type="ARBA" id="ARBA00022692"/>
    </source>
</evidence>
<evidence type="ECO:0000256" key="5">
    <source>
        <dbReference type="ARBA" id="ARBA00022989"/>
    </source>
</evidence>
<dbReference type="EMBL" id="JBHLWN010000025">
    <property type="protein sequence ID" value="MFC0211981.1"/>
    <property type="molecule type" value="Genomic_DNA"/>
</dbReference>
<feature type="transmembrane region" description="Helical" evidence="7">
    <location>
        <begin position="128"/>
        <end position="149"/>
    </location>
</feature>
<feature type="transmembrane region" description="Helical" evidence="7">
    <location>
        <begin position="197"/>
        <end position="215"/>
    </location>
</feature>
<feature type="transmembrane region" description="Helical" evidence="7">
    <location>
        <begin position="21"/>
        <end position="39"/>
    </location>
</feature>
<feature type="transmembrane region" description="Helical" evidence="7">
    <location>
        <begin position="236"/>
        <end position="260"/>
    </location>
</feature>
<evidence type="ECO:0000313" key="8">
    <source>
        <dbReference type="EMBL" id="MFC0211981.1"/>
    </source>
</evidence>
<keyword evidence="5 7" id="KW-1133">Transmembrane helix</keyword>
<evidence type="ECO:0000313" key="9">
    <source>
        <dbReference type="Proteomes" id="UP001589776"/>
    </source>
</evidence>
<keyword evidence="2" id="KW-0813">Transport</keyword>
<accession>A0ABV6DH61</accession>
<keyword evidence="9" id="KW-1185">Reference proteome</keyword>